<evidence type="ECO:0000313" key="14">
    <source>
        <dbReference type="Proteomes" id="UP000294621"/>
    </source>
</evidence>
<evidence type="ECO:0000256" key="5">
    <source>
        <dbReference type="ARBA" id="ARBA00022676"/>
    </source>
</evidence>
<evidence type="ECO:0000256" key="2">
    <source>
        <dbReference type="ARBA" id="ARBA00005684"/>
    </source>
</evidence>
<proteinExistence type="inferred from homology"/>
<evidence type="ECO:0000256" key="11">
    <source>
        <dbReference type="SAM" id="MobiDB-lite"/>
    </source>
</evidence>
<dbReference type="InterPro" id="IPR048458">
    <property type="entry name" value="MalQ_N"/>
</dbReference>
<reference evidence="13 14" key="1">
    <citation type="submission" date="2019-03" db="EMBL/GenBank/DDBJ databases">
        <title>Genome Sequencing and Assembly of Various Microbes Isolated from Partially Reclaimed Soil and Acid Mine Drainage (AMD) Site.</title>
        <authorList>
            <person name="Steinbock B."/>
            <person name="Bechtold R."/>
            <person name="Sevigny J.L."/>
            <person name="Thomas D."/>
            <person name="Cuthill L.R."/>
            <person name="Aveiro Johannsen E.J."/>
            <person name="Thomas K."/>
            <person name="Ghosh A."/>
        </authorList>
    </citation>
    <scope>NUCLEOTIDE SEQUENCE [LARGE SCALE GENOMIC DNA]</scope>
    <source>
        <strain evidence="13 14">S-A1</strain>
    </source>
</reference>
<dbReference type="NCBIfam" id="TIGR00217">
    <property type="entry name" value="malQ"/>
    <property type="match status" value="1"/>
</dbReference>
<evidence type="ECO:0000259" key="12">
    <source>
        <dbReference type="Pfam" id="PF21226"/>
    </source>
</evidence>
<feature type="region of interest" description="Disordered" evidence="11">
    <location>
        <begin position="1"/>
        <end position="44"/>
    </location>
</feature>
<dbReference type="AlphaFoldDB" id="A0A4R5Y0B2"/>
<comment type="similarity">
    <text evidence="2 10">Belongs to the disproportionating enzyme family.</text>
</comment>
<dbReference type="InterPro" id="IPR017853">
    <property type="entry name" value="GH"/>
</dbReference>
<dbReference type="GO" id="GO:0005975">
    <property type="term" value="P:carbohydrate metabolic process"/>
    <property type="evidence" value="ECO:0007669"/>
    <property type="project" value="InterPro"/>
</dbReference>
<gene>
    <name evidence="13" type="primary">malQ</name>
    <name evidence="13" type="ORF">E2R57_12040</name>
</gene>
<dbReference type="Gene3D" id="3.20.20.80">
    <property type="entry name" value="Glycosidases"/>
    <property type="match status" value="1"/>
</dbReference>
<evidence type="ECO:0000256" key="3">
    <source>
        <dbReference type="ARBA" id="ARBA00012560"/>
    </source>
</evidence>
<evidence type="ECO:0000256" key="7">
    <source>
        <dbReference type="ARBA" id="ARBA00023277"/>
    </source>
</evidence>
<evidence type="ECO:0000313" key="13">
    <source>
        <dbReference type="EMBL" id="TDL36675.1"/>
    </source>
</evidence>
<dbReference type="PANTHER" id="PTHR32438:SF5">
    <property type="entry name" value="4-ALPHA-GLUCANOTRANSFERASE DPE1, CHLOROPLASTIC_AMYLOPLASTIC"/>
    <property type="match status" value="1"/>
</dbReference>
<keyword evidence="6 10" id="KW-0808">Transferase</keyword>
<dbReference type="Pfam" id="PF02446">
    <property type="entry name" value="Glyco_hydro_77"/>
    <property type="match status" value="1"/>
</dbReference>
<dbReference type="EMBL" id="SMZQ01000006">
    <property type="protein sequence ID" value="TDL36675.1"/>
    <property type="molecule type" value="Genomic_DNA"/>
</dbReference>
<name>A0A4R5Y0B2_9MICC</name>
<protein>
    <recommendedName>
        <fullName evidence="4 10">4-alpha-glucanotransferase</fullName>
        <ecNumber evidence="3 10">2.4.1.25</ecNumber>
    </recommendedName>
    <alternativeName>
        <fullName evidence="8 10">Amylomaltase</fullName>
    </alternativeName>
    <alternativeName>
        <fullName evidence="9 10">Disproportionating enzyme</fullName>
    </alternativeName>
</protein>
<accession>A0A4R5Y0B2</accession>
<feature type="compositionally biased region" description="Low complexity" evidence="11">
    <location>
        <begin position="22"/>
        <end position="32"/>
    </location>
</feature>
<evidence type="ECO:0000256" key="9">
    <source>
        <dbReference type="ARBA" id="ARBA00031501"/>
    </source>
</evidence>
<feature type="domain" description="MalQ N-terminal beta-sandwich" evidence="12">
    <location>
        <begin position="109"/>
        <end position="200"/>
    </location>
</feature>
<keyword evidence="5 10" id="KW-0328">Glycosyltransferase</keyword>
<evidence type="ECO:0000256" key="8">
    <source>
        <dbReference type="ARBA" id="ARBA00031423"/>
    </source>
</evidence>
<feature type="compositionally biased region" description="Gly residues" evidence="11">
    <location>
        <begin position="664"/>
        <end position="679"/>
    </location>
</feature>
<feature type="compositionally biased region" description="Pro residues" evidence="11">
    <location>
        <begin position="12"/>
        <end position="21"/>
    </location>
</feature>
<dbReference type="OrthoDB" id="9811841at2"/>
<comment type="catalytic activity">
    <reaction evidence="1 10">
        <text>Transfers a segment of a (1-&gt;4)-alpha-D-glucan to a new position in an acceptor, which may be glucose or a (1-&gt;4)-alpha-D-glucan.</text>
        <dbReference type="EC" id="2.4.1.25"/>
    </reaction>
</comment>
<organism evidence="13 14">
    <name type="scientific">Arthrobacter nitrophenolicus</name>
    <dbReference type="NCBI Taxonomy" id="683150"/>
    <lineage>
        <taxon>Bacteria</taxon>
        <taxon>Bacillati</taxon>
        <taxon>Actinomycetota</taxon>
        <taxon>Actinomycetes</taxon>
        <taxon>Micrococcales</taxon>
        <taxon>Micrococcaceae</taxon>
        <taxon>Arthrobacter</taxon>
    </lineage>
</organism>
<dbReference type="SUPFAM" id="SSF51445">
    <property type="entry name" value="(Trans)glycosidases"/>
    <property type="match status" value="1"/>
</dbReference>
<sequence length="765" mass="81974">MTASDQQHAPRPAMPADPPGFVPAAGESAPGSAAGGPVTGAPVDPHLLQQLADAHGVGTSFQGWDGLPHSVAEETLIKVLAALGVQAHTNQHIQEALAEAALAPWRRMLPPAVVIQQGEPAQVPVHVREGAAASLAISLEGGAGTREAEQQDVWVQPVDVDGVSVGRATFALPQDLPLGWHTLVAESEGTTASATLVVAPARLETAKELEKRRGWGLATQLYSVRSKRSWGIGDFSNLADLAALSGARGADYVLVNPLHAAEPVPPVQPSPYSPSTRRFFNPLYIRIEAIPELAYLKPRKRAQLEKLHEEVAGLNKDGGRLDRNSVYAAKLQALELLYHTRRSPARQAAFDEFCRISGSGLDDFALWSAIREDLAPDDPLWTDPATALGTPEAEALREKLADRIGFHRWLQWICDEQLENAQQAALRSGMRLGVVHDLAVGVDHSSADAWTLRNVLAPATSVGAPPDMYNQQGQDWGQPPWHPVRLAEAGYQPFRNMLATVLRHAGGIRVDHILGLFRLWWIPVGNAPGDGAYVRYDHEALIGILALEAHRAGAVVIGEDLGTFEPWVRDYLAARGIMGTSILWFEYDGDSPLAPEKYRTQALASVNTHDLPPTAGYLAGDHVALRSRLGLLERSEAEERAEHNASLEKMLAMLRERGYLPEGAAGGSGGSGGSGGPGPSGSEERTIEALHLLLTQTPSVLLGVALVDAVGERRVQNQPGTTEALYPNWQVPLGGPDGSPVFLDDLPANARFNSLLAAVEEALHG</sequence>
<dbReference type="Proteomes" id="UP000294621">
    <property type="component" value="Unassembled WGS sequence"/>
</dbReference>
<dbReference type="InterPro" id="IPR003385">
    <property type="entry name" value="Glyco_hydro_77"/>
</dbReference>
<evidence type="ECO:0000256" key="10">
    <source>
        <dbReference type="RuleBase" id="RU361207"/>
    </source>
</evidence>
<dbReference type="EC" id="2.4.1.25" evidence="3 10"/>
<comment type="caution">
    <text evidence="13">The sequence shown here is derived from an EMBL/GenBank/DDBJ whole genome shotgun (WGS) entry which is preliminary data.</text>
</comment>
<dbReference type="GO" id="GO:0004134">
    <property type="term" value="F:4-alpha-glucanotransferase activity"/>
    <property type="evidence" value="ECO:0007669"/>
    <property type="project" value="UniProtKB-EC"/>
</dbReference>
<evidence type="ECO:0000256" key="1">
    <source>
        <dbReference type="ARBA" id="ARBA00000439"/>
    </source>
</evidence>
<evidence type="ECO:0000256" key="6">
    <source>
        <dbReference type="ARBA" id="ARBA00022679"/>
    </source>
</evidence>
<dbReference type="RefSeq" id="WP_133349407.1">
    <property type="nucleotide sequence ID" value="NZ_SMZQ01000006.1"/>
</dbReference>
<dbReference type="PANTHER" id="PTHR32438">
    <property type="entry name" value="4-ALPHA-GLUCANOTRANSFERASE DPE1, CHLOROPLASTIC/AMYLOPLASTIC"/>
    <property type="match status" value="1"/>
</dbReference>
<evidence type="ECO:0000256" key="4">
    <source>
        <dbReference type="ARBA" id="ARBA00020295"/>
    </source>
</evidence>
<keyword evidence="7 10" id="KW-0119">Carbohydrate metabolism</keyword>
<dbReference type="Pfam" id="PF21226">
    <property type="entry name" value="MalQ_N"/>
    <property type="match status" value="1"/>
</dbReference>
<feature type="region of interest" description="Disordered" evidence="11">
    <location>
        <begin position="662"/>
        <end position="683"/>
    </location>
</feature>